<evidence type="ECO:0000313" key="2">
    <source>
        <dbReference type="EMBL" id="KAF0906133.1"/>
    </source>
</evidence>
<comment type="caution">
    <text evidence="2">The sequence shown here is derived from an EMBL/GenBank/DDBJ whole genome shotgun (WGS) entry which is preliminary data.</text>
</comment>
<sequence>MATAEGKDEEMAAMAMAMAEGERITEDVHGLVSHVFGRGLTDGECRAGNGGPEHGWLATMGEDRNGCSGVGGLGSQSCADEVDLHGGPTSQWPHGPMDRSYGGMEHAGPTWKRHS</sequence>
<name>A0A6G1D327_9ORYZ</name>
<dbReference type="EMBL" id="SPHZ02000007">
    <property type="protein sequence ID" value="KAF0906133.1"/>
    <property type="molecule type" value="Genomic_DNA"/>
</dbReference>
<accession>A0A6G1D327</accession>
<dbReference type="AlphaFoldDB" id="A0A6G1D327"/>
<gene>
    <name evidence="2" type="ORF">E2562_009123</name>
</gene>
<evidence type="ECO:0000313" key="3">
    <source>
        <dbReference type="Proteomes" id="UP000479710"/>
    </source>
</evidence>
<keyword evidence="3" id="KW-1185">Reference proteome</keyword>
<organism evidence="2 3">
    <name type="scientific">Oryza meyeriana var. granulata</name>
    <dbReference type="NCBI Taxonomy" id="110450"/>
    <lineage>
        <taxon>Eukaryota</taxon>
        <taxon>Viridiplantae</taxon>
        <taxon>Streptophyta</taxon>
        <taxon>Embryophyta</taxon>
        <taxon>Tracheophyta</taxon>
        <taxon>Spermatophyta</taxon>
        <taxon>Magnoliopsida</taxon>
        <taxon>Liliopsida</taxon>
        <taxon>Poales</taxon>
        <taxon>Poaceae</taxon>
        <taxon>BOP clade</taxon>
        <taxon>Oryzoideae</taxon>
        <taxon>Oryzeae</taxon>
        <taxon>Oryzinae</taxon>
        <taxon>Oryza</taxon>
        <taxon>Oryza meyeriana</taxon>
    </lineage>
</organism>
<reference evidence="2 3" key="1">
    <citation type="submission" date="2019-11" db="EMBL/GenBank/DDBJ databases">
        <title>Whole genome sequence of Oryza granulata.</title>
        <authorList>
            <person name="Li W."/>
        </authorList>
    </citation>
    <scope>NUCLEOTIDE SEQUENCE [LARGE SCALE GENOMIC DNA]</scope>
    <source>
        <strain evidence="3">cv. Menghai</strain>
        <tissue evidence="2">Leaf</tissue>
    </source>
</reference>
<feature type="region of interest" description="Disordered" evidence="1">
    <location>
        <begin position="78"/>
        <end position="115"/>
    </location>
</feature>
<protein>
    <submittedName>
        <fullName evidence="2">Uncharacterized protein</fullName>
    </submittedName>
</protein>
<proteinExistence type="predicted"/>
<evidence type="ECO:0000256" key="1">
    <source>
        <dbReference type="SAM" id="MobiDB-lite"/>
    </source>
</evidence>
<dbReference type="Proteomes" id="UP000479710">
    <property type="component" value="Unassembled WGS sequence"/>
</dbReference>